<dbReference type="PROSITE" id="PS50164">
    <property type="entry name" value="GIY_YIG"/>
    <property type="match status" value="1"/>
</dbReference>
<dbReference type="RefSeq" id="WP_114834286.1">
    <property type="nucleotide sequence ID" value="NZ_LR699114.1"/>
</dbReference>
<reference evidence="3 4" key="1">
    <citation type="submission" date="2018-07" db="EMBL/GenBank/DDBJ databases">
        <title>Genomic Encyclopedia of Type Strains, Phase IV (KMG-IV): sequencing the most valuable type-strain genomes for metagenomic binning, comparative biology and taxonomic classification.</title>
        <authorList>
            <person name="Goeker M."/>
        </authorList>
    </citation>
    <scope>NUCLEOTIDE SEQUENCE [LARGE SCALE GENOMIC DNA]</scope>
    <source>
        <strain evidence="3 4">DSM 16500</strain>
    </source>
</reference>
<keyword evidence="3" id="KW-0255">Endonuclease</keyword>
<dbReference type="CDD" id="cd10448">
    <property type="entry name" value="GIY-YIG_unchar_3"/>
    <property type="match status" value="1"/>
</dbReference>
<protein>
    <submittedName>
        <fullName evidence="3">Putative endonuclease</fullName>
    </submittedName>
</protein>
<evidence type="ECO:0000256" key="1">
    <source>
        <dbReference type="ARBA" id="ARBA00007435"/>
    </source>
</evidence>
<evidence type="ECO:0000259" key="2">
    <source>
        <dbReference type="PROSITE" id="PS50164"/>
    </source>
</evidence>
<keyword evidence="4" id="KW-1185">Reference proteome</keyword>
<organism evidence="3 4">
    <name type="scientific">Aquicella lusitana</name>
    <dbReference type="NCBI Taxonomy" id="254246"/>
    <lineage>
        <taxon>Bacteria</taxon>
        <taxon>Pseudomonadati</taxon>
        <taxon>Pseudomonadota</taxon>
        <taxon>Gammaproteobacteria</taxon>
        <taxon>Legionellales</taxon>
        <taxon>Coxiellaceae</taxon>
        <taxon>Aquicella</taxon>
    </lineage>
</organism>
<dbReference type="PANTHER" id="PTHR34477:SF5">
    <property type="entry name" value="BSL5627 PROTEIN"/>
    <property type="match status" value="1"/>
</dbReference>
<keyword evidence="3" id="KW-0540">Nuclease</keyword>
<dbReference type="PANTHER" id="PTHR34477">
    <property type="entry name" value="UPF0213 PROTEIN YHBQ"/>
    <property type="match status" value="1"/>
</dbReference>
<comment type="caution">
    <text evidence="3">The sequence shown here is derived from an EMBL/GenBank/DDBJ whole genome shotgun (WGS) entry which is preliminary data.</text>
</comment>
<dbReference type="Gene3D" id="3.40.1440.10">
    <property type="entry name" value="GIY-YIG endonuclease"/>
    <property type="match status" value="1"/>
</dbReference>
<dbReference type="EMBL" id="QQAX01000009">
    <property type="protein sequence ID" value="RDI44613.1"/>
    <property type="molecule type" value="Genomic_DNA"/>
</dbReference>
<keyword evidence="3" id="KW-0378">Hydrolase</keyword>
<dbReference type="InterPro" id="IPR035901">
    <property type="entry name" value="GIY-YIG_endonuc_sf"/>
</dbReference>
<dbReference type="GO" id="GO:0004519">
    <property type="term" value="F:endonuclease activity"/>
    <property type="evidence" value="ECO:0007669"/>
    <property type="project" value="UniProtKB-KW"/>
</dbReference>
<comment type="similarity">
    <text evidence="1">Belongs to the UPF0213 family.</text>
</comment>
<sequence length="95" mass="11399">MKNYYVYILSNEAKTLYIGITNNLERRLYEHKNKLLIGFTKKYNLIKLVYYETTTDVRNAIAREKQLKGWLRIKKIALIEESNPGWDDLSLSWRI</sequence>
<dbReference type="AlphaFoldDB" id="A0A370GRP3"/>
<accession>A0A370GRP3</accession>
<dbReference type="OrthoDB" id="9807770at2"/>
<dbReference type="Pfam" id="PF01541">
    <property type="entry name" value="GIY-YIG"/>
    <property type="match status" value="1"/>
</dbReference>
<gene>
    <name evidence="3" type="ORF">C8D86_10995</name>
</gene>
<dbReference type="Proteomes" id="UP000254720">
    <property type="component" value="Unassembled WGS sequence"/>
</dbReference>
<feature type="domain" description="GIY-YIG" evidence="2">
    <location>
        <begin position="2"/>
        <end position="77"/>
    </location>
</feature>
<dbReference type="InterPro" id="IPR000305">
    <property type="entry name" value="GIY-YIG_endonuc"/>
</dbReference>
<evidence type="ECO:0000313" key="4">
    <source>
        <dbReference type="Proteomes" id="UP000254720"/>
    </source>
</evidence>
<evidence type="ECO:0000313" key="3">
    <source>
        <dbReference type="EMBL" id="RDI44613.1"/>
    </source>
</evidence>
<name>A0A370GRP3_9COXI</name>
<dbReference type="SUPFAM" id="SSF82771">
    <property type="entry name" value="GIY-YIG endonuclease"/>
    <property type="match status" value="1"/>
</dbReference>
<proteinExistence type="inferred from homology"/>
<dbReference type="InterPro" id="IPR050190">
    <property type="entry name" value="UPF0213_domain"/>
</dbReference>